<dbReference type="PANTHER" id="PTHR30204">
    <property type="entry name" value="REDOX-CYCLING DRUG-SENSING TRANSCRIPTIONAL ACTIVATOR SOXR"/>
    <property type="match status" value="1"/>
</dbReference>
<keyword evidence="2" id="KW-0238">DNA-binding</keyword>
<dbReference type="GO" id="GO:0003700">
    <property type="term" value="F:DNA-binding transcription factor activity"/>
    <property type="evidence" value="ECO:0007669"/>
    <property type="project" value="InterPro"/>
</dbReference>
<dbReference type="KEGG" id="bcy:Bcer98_1212"/>
<dbReference type="GO" id="GO:0003677">
    <property type="term" value="F:DNA binding"/>
    <property type="evidence" value="ECO:0007669"/>
    <property type="project" value="UniProtKB-KW"/>
</dbReference>
<dbReference type="SUPFAM" id="SSF46955">
    <property type="entry name" value="Putative DNA-binding domain"/>
    <property type="match status" value="1"/>
</dbReference>
<dbReference type="eggNOG" id="COG0789">
    <property type="taxonomic scope" value="Bacteria"/>
</dbReference>
<dbReference type="InterPro" id="IPR036724">
    <property type="entry name" value="Cobalamin-bd_sf"/>
</dbReference>
<dbReference type="HOGENOM" id="CLU_045945_3_0_9"/>
<dbReference type="PANTHER" id="PTHR30204:SF67">
    <property type="entry name" value="HTH-TYPE TRANSCRIPTIONAL REGULATOR MLRA-RELATED"/>
    <property type="match status" value="1"/>
</dbReference>
<dbReference type="SUPFAM" id="SSF52242">
    <property type="entry name" value="Cobalamin (vitamin B12)-binding domain"/>
    <property type="match status" value="1"/>
</dbReference>
<reference evidence="5 6" key="1">
    <citation type="journal article" date="2008" name="Chem. Biol. Interact.">
        <title>Extending the Bacillus cereus group genomics to putative food-borne pathogens of different toxicity.</title>
        <authorList>
            <person name="Lapidus A."/>
            <person name="Goltsman E."/>
            <person name="Auger S."/>
            <person name="Galleron N."/>
            <person name="Segurens B."/>
            <person name="Dossat C."/>
            <person name="Land M.L."/>
            <person name="Broussolle V."/>
            <person name="Brillard J."/>
            <person name="Guinebretiere M.H."/>
            <person name="Sanchis V."/>
            <person name="Nguen-The C."/>
            <person name="Lereclus D."/>
            <person name="Richardson P."/>
            <person name="Wincker P."/>
            <person name="Weissenbach J."/>
            <person name="Ehrlich S.D."/>
            <person name="Sorokin A."/>
        </authorList>
    </citation>
    <scope>NUCLEOTIDE SEQUENCE [LARGE SCALE GENOMIC DNA]</scope>
    <source>
        <strain evidence="6">DSM 22905 / CIP 110041 / 391-98 / NVH 391-98</strain>
    </source>
</reference>
<dbReference type="PROSITE" id="PS50937">
    <property type="entry name" value="HTH_MERR_2"/>
    <property type="match status" value="1"/>
</dbReference>
<dbReference type="STRING" id="315749.Bcer98_1212"/>
<dbReference type="Gene3D" id="1.10.1660.10">
    <property type="match status" value="1"/>
</dbReference>
<evidence type="ECO:0000256" key="1">
    <source>
        <dbReference type="ARBA" id="ARBA00023015"/>
    </source>
</evidence>
<evidence type="ECO:0000313" key="5">
    <source>
        <dbReference type="EMBL" id="ABS21534.1"/>
    </source>
</evidence>
<dbReference type="InterPro" id="IPR000551">
    <property type="entry name" value="MerR-type_HTH_dom"/>
</dbReference>
<dbReference type="GO" id="GO:0046872">
    <property type="term" value="F:metal ion binding"/>
    <property type="evidence" value="ECO:0007669"/>
    <property type="project" value="InterPro"/>
</dbReference>
<proteinExistence type="predicted"/>
<dbReference type="CDD" id="cd01104">
    <property type="entry name" value="HTH_MlrA-CarA"/>
    <property type="match status" value="1"/>
</dbReference>
<dbReference type="SMART" id="SM00422">
    <property type="entry name" value="HTH_MERR"/>
    <property type="match status" value="1"/>
</dbReference>
<gene>
    <name evidence="5" type="ordered locus">Bcer98_1212</name>
</gene>
<dbReference type="GO" id="GO:0031419">
    <property type="term" value="F:cobalamin binding"/>
    <property type="evidence" value="ECO:0007669"/>
    <property type="project" value="InterPro"/>
</dbReference>
<keyword evidence="1" id="KW-0805">Transcription regulation</keyword>
<dbReference type="Gene3D" id="3.40.50.280">
    <property type="entry name" value="Cobalamin-binding domain"/>
    <property type="match status" value="1"/>
</dbReference>
<protein>
    <submittedName>
        <fullName evidence="5">Transcriptional regulator, MerR family</fullName>
    </submittedName>
</protein>
<keyword evidence="3" id="KW-0804">Transcription</keyword>
<feature type="domain" description="HTH merR-type" evidence="4">
    <location>
        <begin position="8"/>
        <end position="77"/>
    </location>
</feature>
<keyword evidence="6" id="KW-1185">Reference proteome</keyword>
<evidence type="ECO:0000256" key="2">
    <source>
        <dbReference type="ARBA" id="ARBA00023125"/>
    </source>
</evidence>
<organism evidence="5 6">
    <name type="scientific">Bacillus cytotoxicus (strain DSM 22905 / CIP 110041 / 391-98 / NVH 391-98)</name>
    <dbReference type="NCBI Taxonomy" id="315749"/>
    <lineage>
        <taxon>Bacteria</taxon>
        <taxon>Bacillati</taxon>
        <taxon>Bacillota</taxon>
        <taxon>Bacilli</taxon>
        <taxon>Bacillales</taxon>
        <taxon>Bacillaceae</taxon>
        <taxon>Bacillus</taxon>
        <taxon>Bacillus cereus group</taxon>
    </lineage>
</organism>
<name>A7GN26_BACCN</name>
<evidence type="ECO:0000259" key="4">
    <source>
        <dbReference type="PROSITE" id="PS50937"/>
    </source>
</evidence>
<sequence>MMPTLKGKYNIKAVSKMLGIQPSTLRAWERRYHIVAPKRNDAGHRLYTEEHIQILKWLIDQVNKGIAIGQAVQILERNRLQNHNEIEMAYNKEMLLVDDILHSLLKFDEVKASAFVNEAFSIYPIEKVITHIFLEITKQLEKLEGTNQVTMVQMQYVESFLGTRIGMIYHNAYVPKSSALQSVFAFCGPGEVQALQLFILTVYLRLKGYQTIYIGTGLQEEKINETIVQLEPDYVVISCLQMKHVQDTMHLAQSLQTQHEKLSIALLGSAITHISTDQPFESEYVFIGSTKEEWDEWLKMSE</sequence>
<accession>A7GN26</accession>
<dbReference type="Pfam" id="PF13411">
    <property type="entry name" value="MerR_1"/>
    <property type="match status" value="1"/>
</dbReference>
<dbReference type="InterPro" id="IPR006158">
    <property type="entry name" value="Cobalamin-bd"/>
</dbReference>
<evidence type="ECO:0000256" key="3">
    <source>
        <dbReference type="ARBA" id="ARBA00023163"/>
    </source>
</evidence>
<dbReference type="Pfam" id="PF02310">
    <property type="entry name" value="B12-binding"/>
    <property type="match status" value="1"/>
</dbReference>
<dbReference type="Proteomes" id="UP000002300">
    <property type="component" value="Chromosome"/>
</dbReference>
<dbReference type="AlphaFoldDB" id="A7GN26"/>
<dbReference type="InterPro" id="IPR009061">
    <property type="entry name" value="DNA-bd_dom_put_sf"/>
</dbReference>
<evidence type="ECO:0000313" key="6">
    <source>
        <dbReference type="Proteomes" id="UP000002300"/>
    </source>
</evidence>
<dbReference type="InterPro" id="IPR047057">
    <property type="entry name" value="MerR_fam"/>
</dbReference>
<dbReference type="EMBL" id="CP000764">
    <property type="protein sequence ID" value="ABS21534.1"/>
    <property type="molecule type" value="Genomic_DNA"/>
</dbReference>